<keyword evidence="3" id="KW-1003">Cell membrane</keyword>
<dbReference type="RefSeq" id="WP_012417251.1">
    <property type="nucleotide sequence ID" value="NC_010645.1"/>
</dbReference>
<dbReference type="Proteomes" id="UP000001977">
    <property type="component" value="Chromosome"/>
</dbReference>
<dbReference type="EMBL" id="AM167904">
    <property type="protein sequence ID" value="CAJ49189.1"/>
    <property type="molecule type" value="Genomic_DNA"/>
</dbReference>
<dbReference type="OrthoDB" id="9795655at2"/>
<feature type="transmembrane region" description="Helical" evidence="9">
    <location>
        <begin position="134"/>
        <end position="154"/>
    </location>
</feature>
<proteinExistence type="inferred from homology"/>
<keyword evidence="2 9" id="KW-0813">Transport</keyword>
<protein>
    <recommendedName>
        <fullName evidence="9">TRAP transporter small permease protein</fullName>
    </recommendedName>
</protein>
<reference evidence="11 12" key="1">
    <citation type="journal article" date="2006" name="J. Bacteriol.">
        <title>Comparison of the genome sequence of the poultry pathogen Bordetella avium with those of B. bronchiseptica, B. pertussis, and B. parapertussis reveals extensive diversity in surface structures associated with host interaction.</title>
        <authorList>
            <person name="Sebaihia M."/>
            <person name="Preston A."/>
            <person name="Maskell D.J."/>
            <person name="Kuzmiak H."/>
            <person name="Connell T.D."/>
            <person name="King N.D."/>
            <person name="Orndorff P.E."/>
            <person name="Miyamoto D.M."/>
            <person name="Thomson N.R."/>
            <person name="Harris D."/>
            <person name="Goble A."/>
            <person name="Lord A."/>
            <person name="Murphy L."/>
            <person name="Quail M.A."/>
            <person name="Rutter S."/>
            <person name="Squares R."/>
            <person name="Squares S."/>
            <person name="Woodward J."/>
            <person name="Parkhill J."/>
            <person name="Temple L.M."/>
        </authorList>
    </citation>
    <scope>NUCLEOTIDE SEQUENCE [LARGE SCALE GENOMIC DNA]</scope>
    <source>
        <strain evidence="11 12">197N</strain>
    </source>
</reference>
<name>Q2L1S9_BORA1</name>
<dbReference type="STRING" id="360910.BAV1579"/>
<feature type="transmembrane region" description="Helical" evidence="9">
    <location>
        <begin position="49"/>
        <end position="68"/>
    </location>
</feature>
<evidence type="ECO:0000256" key="6">
    <source>
        <dbReference type="ARBA" id="ARBA00022989"/>
    </source>
</evidence>
<feature type="transmembrane region" description="Helical" evidence="9">
    <location>
        <begin position="89"/>
        <end position="114"/>
    </location>
</feature>
<keyword evidence="7 9" id="KW-0472">Membrane</keyword>
<accession>Q2L1S9</accession>
<evidence type="ECO:0000313" key="12">
    <source>
        <dbReference type="Proteomes" id="UP000001977"/>
    </source>
</evidence>
<comment type="function">
    <text evidence="9">Part of the tripartite ATP-independent periplasmic (TRAP) transport system.</text>
</comment>
<evidence type="ECO:0000256" key="8">
    <source>
        <dbReference type="ARBA" id="ARBA00038436"/>
    </source>
</evidence>
<keyword evidence="5 9" id="KW-0812">Transmembrane</keyword>
<gene>
    <name evidence="11" type="ordered locus">BAV1579</name>
</gene>
<keyword evidence="4 9" id="KW-0997">Cell inner membrane</keyword>
<dbReference type="InterPro" id="IPR007387">
    <property type="entry name" value="TRAP_DctQ"/>
</dbReference>
<dbReference type="eggNOG" id="COG4665">
    <property type="taxonomic scope" value="Bacteria"/>
</dbReference>
<evidence type="ECO:0000256" key="7">
    <source>
        <dbReference type="ARBA" id="ARBA00023136"/>
    </source>
</evidence>
<comment type="caution">
    <text evidence="9">Lacks conserved residue(s) required for the propagation of feature annotation.</text>
</comment>
<dbReference type="GeneID" id="92935360"/>
<dbReference type="HOGENOM" id="CLU_086356_2_2_4"/>
<dbReference type="AlphaFoldDB" id="Q2L1S9"/>
<dbReference type="InterPro" id="IPR055348">
    <property type="entry name" value="DctQ"/>
</dbReference>
<sequence length="193" mass="21336">MRLALSIDALNRVVGRLVHWLILIAVLISAGNAVTRKAWNLSSNAMLEIQWYLFAAVFLLCAGYTLLSREHVRVDLFYSRMSRRAQLRVEILGVLLFLIPMASLILALSFAPVIHAYQSGEVSANAGGLIRWPVKLLIPVGFSLLLLQGLSELIKDIYELRRLPPGYQPGIGSEAHAEMAQELASSITSGQNR</sequence>
<evidence type="ECO:0000259" key="10">
    <source>
        <dbReference type="Pfam" id="PF04290"/>
    </source>
</evidence>
<keyword evidence="12" id="KW-1185">Reference proteome</keyword>
<evidence type="ECO:0000256" key="2">
    <source>
        <dbReference type="ARBA" id="ARBA00022448"/>
    </source>
</evidence>
<comment type="subcellular location">
    <subcellularLocation>
        <location evidence="1 9">Cell inner membrane</location>
        <topology evidence="1 9">Multi-pass membrane protein</topology>
    </subcellularLocation>
</comment>
<keyword evidence="6 9" id="KW-1133">Transmembrane helix</keyword>
<dbReference type="PANTHER" id="PTHR35011">
    <property type="entry name" value="2,3-DIKETO-L-GULONATE TRAP TRANSPORTER SMALL PERMEASE PROTEIN YIAM"/>
    <property type="match status" value="1"/>
</dbReference>
<comment type="similarity">
    <text evidence="8 9">Belongs to the TRAP transporter small permease family.</text>
</comment>
<organism evidence="11 12">
    <name type="scientific">Bordetella avium (strain 197N)</name>
    <dbReference type="NCBI Taxonomy" id="360910"/>
    <lineage>
        <taxon>Bacteria</taxon>
        <taxon>Pseudomonadati</taxon>
        <taxon>Pseudomonadota</taxon>
        <taxon>Betaproteobacteria</taxon>
        <taxon>Burkholderiales</taxon>
        <taxon>Alcaligenaceae</taxon>
        <taxon>Bordetella</taxon>
    </lineage>
</organism>
<dbReference type="KEGG" id="bav:BAV1579"/>
<evidence type="ECO:0000256" key="4">
    <source>
        <dbReference type="ARBA" id="ARBA00022519"/>
    </source>
</evidence>
<evidence type="ECO:0000256" key="9">
    <source>
        <dbReference type="RuleBase" id="RU369079"/>
    </source>
</evidence>
<dbReference type="GO" id="GO:0005886">
    <property type="term" value="C:plasma membrane"/>
    <property type="evidence" value="ECO:0007669"/>
    <property type="project" value="UniProtKB-SubCell"/>
</dbReference>
<evidence type="ECO:0000256" key="1">
    <source>
        <dbReference type="ARBA" id="ARBA00004429"/>
    </source>
</evidence>
<evidence type="ECO:0000256" key="3">
    <source>
        <dbReference type="ARBA" id="ARBA00022475"/>
    </source>
</evidence>
<dbReference type="Pfam" id="PF04290">
    <property type="entry name" value="DctQ"/>
    <property type="match status" value="1"/>
</dbReference>
<comment type="subunit">
    <text evidence="9">The complex comprises the extracytoplasmic solute receptor protein and the two transmembrane proteins.</text>
</comment>
<feature type="domain" description="Tripartite ATP-independent periplasmic transporters DctQ component" evidence="10">
    <location>
        <begin position="27"/>
        <end position="157"/>
    </location>
</feature>
<evidence type="ECO:0000256" key="5">
    <source>
        <dbReference type="ARBA" id="ARBA00022692"/>
    </source>
</evidence>
<evidence type="ECO:0000313" key="11">
    <source>
        <dbReference type="EMBL" id="CAJ49189.1"/>
    </source>
</evidence>
<dbReference type="PANTHER" id="PTHR35011:SF4">
    <property type="entry name" value="SLL1102 PROTEIN"/>
    <property type="match status" value="1"/>
</dbReference>
<dbReference type="GO" id="GO:0022857">
    <property type="term" value="F:transmembrane transporter activity"/>
    <property type="evidence" value="ECO:0007669"/>
    <property type="project" value="UniProtKB-UniRule"/>
</dbReference>